<dbReference type="RefSeq" id="XP_002912080.1">
    <property type="nucleotide sequence ID" value="XM_002912034.1"/>
</dbReference>
<evidence type="ECO:0000313" key="2">
    <source>
        <dbReference type="Proteomes" id="UP000001861"/>
    </source>
</evidence>
<comment type="caution">
    <text evidence="1">The sequence shown here is derived from an EMBL/GenBank/DDBJ whole genome shotgun (WGS) entry which is preliminary data.</text>
</comment>
<organism evidence="1 2">
    <name type="scientific">Coprinopsis cinerea (strain Okayama-7 / 130 / ATCC MYA-4618 / FGSC 9003)</name>
    <name type="common">Inky cap fungus</name>
    <name type="synonym">Hormographiella aspergillata</name>
    <dbReference type="NCBI Taxonomy" id="240176"/>
    <lineage>
        <taxon>Eukaryota</taxon>
        <taxon>Fungi</taxon>
        <taxon>Dikarya</taxon>
        <taxon>Basidiomycota</taxon>
        <taxon>Agaricomycotina</taxon>
        <taxon>Agaricomycetes</taxon>
        <taxon>Agaricomycetidae</taxon>
        <taxon>Agaricales</taxon>
        <taxon>Agaricineae</taxon>
        <taxon>Psathyrellaceae</taxon>
        <taxon>Coprinopsis</taxon>
    </lineage>
</organism>
<dbReference type="InParanoid" id="D6RJW8"/>
<dbReference type="VEuPathDB" id="FungiDB:CC1G_13613"/>
<protein>
    <submittedName>
        <fullName evidence="1">Uncharacterized protein</fullName>
    </submittedName>
</protein>
<name>D6RJW8_COPC7</name>
<evidence type="ECO:0000313" key="1">
    <source>
        <dbReference type="EMBL" id="EFI28586.1"/>
    </source>
</evidence>
<dbReference type="Proteomes" id="UP000001861">
    <property type="component" value="Unassembled WGS sequence"/>
</dbReference>
<gene>
    <name evidence="1" type="ORF">CC1G_13613</name>
</gene>
<dbReference type="GeneID" id="6015587"/>
<dbReference type="EMBL" id="AACS02000001">
    <property type="protein sequence ID" value="EFI28586.1"/>
    <property type="molecule type" value="Genomic_DNA"/>
</dbReference>
<sequence length="58" mass="6751">MAIEMGWQQQSTTDIIYENSSDWAAHLKSCFTSALICTRFVQVLKEVKRCTKRRDVEP</sequence>
<dbReference type="HOGENOM" id="CLU_2979006_0_0_1"/>
<dbReference type="AlphaFoldDB" id="D6RJW8"/>
<reference evidence="1 2" key="1">
    <citation type="journal article" date="2010" name="Proc. Natl. Acad. Sci. U.S.A.">
        <title>Insights into evolution of multicellular fungi from the assembled chromosomes of the mushroom Coprinopsis cinerea (Coprinus cinereus).</title>
        <authorList>
            <person name="Stajich J.E."/>
            <person name="Wilke S.K."/>
            <person name="Ahren D."/>
            <person name="Au C.H."/>
            <person name="Birren B.W."/>
            <person name="Borodovsky M."/>
            <person name="Burns C."/>
            <person name="Canback B."/>
            <person name="Casselton L.A."/>
            <person name="Cheng C.K."/>
            <person name="Deng J."/>
            <person name="Dietrich F.S."/>
            <person name="Fargo D.C."/>
            <person name="Farman M.L."/>
            <person name="Gathman A.C."/>
            <person name="Goldberg J."/>
            <person name="Guigo R."/>
            <person name="Hoegger P.J."/>
            <person name="Hooker J.B."/>
            <person name="Huggins A."/>
            <person name="James T.Y."/>
            <person name="Kamada T."/>
            <person name="Kilaru S."/>
            <person name="Kodira C."/>
            <person name="Kues U."/>
            <person name="Kupfer D."/>
            <person name="Kwan H.S."/>
            <person name="Lomsadze A."/>
            <person name="Li W."/>
            <person name="Lilly W.W."/>
            <person name="Ma L.J."/>
            <person name="Mackey A.J."/>
            <person name="Manning G."/>
            <person name="Martin F."/>
            <person name="Muraguchi H."/>
            <person name="Natvig D.O."/>
            <person name="Palmerini H."/>
            <person name="Ramesh M.A."/>
            <person name="Rehmeyer C.J."/>
            <person name="Roe B.A."/>
            <person name="Shenoy N."/>
            <person name="Stanke M."/>
            <person name="Ter-Hovhannisyan V."/>
            <person name="Tunlid A."/>
            <person name="Velagapudi R."/>
            <person name="Vision T.J."/>
            <person name="Zeng Q."/>
            <person name="Zolan M.E."/>
            <person name="Pukkila P.J."/>
        </authorList>
    </citation>
    <scope>NUCLEOTIDE SEQUENCE [LARGE SCALE GENOMIC DNA]</scope>
    <source>
        <strain evidence="2">Okayama-7 / 130 / ATCC MYA-4618 / FGSC 9003</strain>
    </source>
</reference>
<dbReference type="KEGG" id="cci:CC1G_13613"/>
<keyword evidence="2" id="KW-1185">Reference proteome</keyword>
<accession>D6RJW8</accession>
<proteinExistence type="predicted"/>